<feature type="compositionally biased region" description="Acidic residues" evidence="1">
    <location>
        <begin position="14"/>
        <end position="34"/>
    </location>
</feature>
<reference evidence="2 3" key="1">
    <citation type="submission" date="2022-09" db="EMBL/GenBank/DDBJ databases">
        <authorList>
            <person name="Palmer J.M."/>
        </authorList>
    </citation>
    <scope>NUCLEOTIDE SEQUENCE [LARGE SCALE GENOMIC DNA]</scope>
    <source>
        <strain evidence="2 3">DSM 7382</strain>
    </source>
</reference>
<evidence type="ECO:0000256" key="1">
    <source>
        <dbReference type="SAM" id="MobiDB-lite"/>
    </source>
</evidence>
<accession>A0AAW0FRQ2</accession>
<sequence length="534" mass="61260">MIYALAGMGQEGTYEWDEDSDSDDDSEDEEESSSNEDIISVKCPYLNYNYLPEDSSVRSDYYDPDDFVEDVVKHLHRIRAFHLTIPGFRGKVLAQHLLEKPAPILETLTLGTSVPHLCARRYRIIPRLFNGQTPSLRHLTLKHQRGWPILFARDLTHLSLIYVDLNDMDIYTTFLDTLYIATKLEVLTVTIAGGIMSEFWRTSPDRAPVPLGKLRTLAIDMSTPASASRFLSHLTLPSTTCIIVASNCRYDDNLDGLILSDQMHLSGLADYLEIVLFWEMGDSVSLLIKSCSTMLPLLAGIVVRTDDLSTYLRNVGLVFDLGNVRRLSSYHRFWDTQRDHEPDDWQKVLDLFPNLEALHLFNYIPWTMLSTLSSADEVIALEGTRGELDTSREMVTSVGADGEAAQRKYEEARSEVRKNTRSYLTLLPLYPSFNHEHKIGQTTPYDLKLNGNPAEARITYGCQWEHETRGDHEIFIETSVILKTALDDEAMSMTAREEIRIAKLWWKNWRECLEICLFRPSLLFYSYEDTWDAW</sequence>
<protein>
    <submittedName>
        <fullName evidence="2">Uncharacterized protein</fullName>
    </submittedName>
</protein>
<proteinExistence type="predicted"/>
<dbReference type="EMBL" id="JASBNA010000037">
    <property type="protein sequence ID" value="KAK7682244.1"/>
    <property type="molecule type" value="Genomic_DNA"/>
</dbReference>
<gene>
    <name evidence="2" type="ORF">QCA50_014831</name>
</gene>
<comment type="caution">
    <text evidence="2">The sequence shown here is derived from an EMBL/GenBank/DDBJ whole genome shotgun (WGS) entry which is preliminary data.</text>
</comment>
<dbReference type="Proteomes" id="UP001385951">
    <property type="component" value="Unassembled WGS sequence"/>
</dbReference>
<evidence type="ECO:0000313" key="2">
    <source>
        <dbReference type="EMBL" id="KAK7682244.1"/>
    </source>
</evidence>
<feature type="region of interest" description="Disordered" evidence="1">
    <location>
        <begin position="1"/>
        <end position="36"/>
    </location>
</feature>
<name>A0AAW0FRQ2_9APHY</name>
<dbReference type="AlphaFoldDB" id="A0AAW0FRQ2"/>
<organism evidence="2 3">
    <name type="scientific">Cerrena zonata</name>
    <dbReference type="NCBI Taxonomy" id="2478898"/>
    <lineage>
        <taxon>Eukaryota</taxon>
        <taxon>Fungi</taxon>
        <taxon>Dikarya</taxon>
        <taxon>Basidiomycota</taxon>
        <taxon>Agaricomycotina</taxon>
        <taxon>Agaricomycetes</taxon>
        <taxon>Polyporales</taxon>
        <taxon>Cerrenaceae</taxon>
        <taxon>Cerrena</taxon>
    </lineage>
</organism>
<keyword evidence="3" id="KW-1185">Reference proteome</keyword>
<evidence type="ECO:0000313" key="3">
    <source>
        <dbReference type="Proteomes" id="UP001385951"/>
    </source>
</evidence>